<comment type="caution">
    <text evidence="2">The sequence shown here is derived from an EMBL/GenBank/DDBJ whole genome shotgun (WGS) entry which is preliminary data.</text>
</comment>
<accession>A0AAE1CXI8</accession>
<evidence type="ECO:0000313" key="2">
    <source>
        <dbReference type="EMBL" id="KAK3741980.1"/>
    </source>
</evidence>
<gene>
    <name evidence="2" type="ORF">RRG08_024726</name>
</gene>
<keyword evidence="3" id="KW-1185">Reference proteome</keyword>
<proteinExistence type="predicted"/>
<reference evidence="2" key="1">
    <citation type="journal article" date="2023" name="G3 (Bethesda)">
        <title>A reference genome for the long-term kleptoplast-retaining sea slug Elysia crispata morphotype clarki.</title>
        <authorList>
            <person name="Eastman K.E."/>
            <person name="Pendleton A.L."/>
            <person name="Shaikh M.A."/>
            <person name="Suttiyut T."/>
            <person name="Ogas R."/>
            <person name="Tomko P."/>
            <person name="Gavelis G."/>
            <person name="Widhalm J.R."/>
            <person name="Wisecaver J.H."/>
        </authorList>
    </citation>
    <scope>NUCLEOTIDE SEQUENCE</scope>
    <source>
        <strain evidence="2">ECLA1</strain>
    </source>
</reference>
<name>A0AAE1CXI8_9GAST</name>
<dbReference type="AlphaFoldDB" id="A0AAE1CXI8"/>
<dbReference type="EMBL" id="JAWDGP010006383">
    <property type="protein sequence ID" value="KAK3741980.1"/>
    <property type="molecule type" value="Genomic_DNA"/>
</dbReference>
<evidence type="ECO:0000256" key="1">
    <source>
        <dbReference type="SAM" id="MobiDB-lite"/>
    </source>
</evidence>
<protein>
    <submittedName>
        <fullName evidence="2">Uncharacterized protein</fullName>
    </submittedName>
</protein>
<sequence length="116" mass="12818">MGVFQVEDYSPGRSNGSHGESNEISISSAFTIFFRYASIKAACTHRALKEVDHTYKWNRVTNGGNSAEKFTSVLGIKAGFPNKIIHLEIGAVRNMLKSTSISAYNWFATFSGMVNF</sequence>
<organism evidence="2 3">
    <name type="scientific">Elysia crispata</name>
    <name type="common">lettuce slug</name>
    <dbReference type="NCBI Taxonomy" id="231223"/>
    <lineage>
        <taxon>Eukaryota</taxon>
        <taxon>Metazoa</taxon>
        <taxon>Spiralia</taxon>
        <taxon>Lophotrochozoa</taxon>
        <taxon>Mollusca</taxon>
        <taxon>Gastropoda</taxon>
        <taxon>Heterobranchia</taxon>
        <taxon>Euthyneura</taxon>
        <taxon>Panpulmonata</taxon>
        <taxon>Sacoglossa</taxon>
        <taxon>Placobranchoidea</taxon>
        <taxon>Plakobranchidae</taxon>
        <taxon>Elysia</taxon>
    </lineage>
</organism>
<feature type="region of interest" description="Disordered" evidence="1">
    <location>
        <begin position="1"/>
        <end position="20"/>
    </location>
</feature>
<dbReference type="Proteomes" id="UP001283361">
    <property type="component" value="Unassembled WGS sequence"/>
</dbReference>
<evidence type="ECO:0000313" key="3">
    <source>
        <dbReference type="Proteomes" id="UP001283361"/>
    </source>
</evidence>